<name>A0ACC2PFB0_9HYME</name>
<proteinExistence type="predicted"/>
<evidence type="ECO:0000313" key="2">
    <source>
        <dbReference type="Proteomes" id="UP001239111"/>
    </source>
</evidence>
<evidence type="ECO:0000313" key="1">
    <source>
        <dbReference type="EMBL" id="KAJ8682133.1"/>
    </source>
</evidence>
<sequence length="412" mass="47043">MYIFQWLTIVFAVTCSALGDDGVNEVKEFVKDLQFDNRFLDTISVDTHEMELMYLWRYKNSSDTHLYLTLSSLRIDVYENENIQRCHMTLKSQPGMKILSSHVVVKALAENRTILQWMEIVGTDPLGLSNSSVLLKHLELDMSNCASKQTEIVADADESFFPAALNGTNILVEGSTFEILYPRKRFCGKRWCSIRFYSGLSLKSPEKSPFAYQPQKTLIAGGSLHSEHLWVQIDNDITELWLVNETSGSLVRDSTLPRKNERVTFAVGKTSAIWCTQDRSKLKESSCTVFFLPGNNTGVDFAKVDHGDELLWVMPSTVMGWDGLILVTLKRSSEGKCNIIVTKQFTPNDGAHKSKVIYRDQKCDNISKFEDARKKIKIFSYWYTYYCLSYLDHKGDIQVVTKCFDIRALSKE</sequence>
<accession>A0ACC2PFB0</accession>
<keyword evidence="2" id="KW-1185">Reference proteome</keyword>
<reference evidence="1" key="1">
    <citation type="submission" date="2023-04" db="EMBL/GenBank/DDBJ databases">
        <title>A chromosome-level genome assembly of the parasitoid wasp Eretmocerus hayati.</title>
        <authorList>
            <person name="Zhong Y."/>
            <person name="Liu S."/>
            <person name="Liu Y."/>
        </authorList>
    </citation>
    <scope>NUCLEOTIDE SEQUENCE</scope>
    <source>
        <strain evidence="1">ZJU_SS_LIU_2023</strain>
    </source>
</reference>
<dbReference type="EMBL" id="CM056741">
    <property type="protein sequence ID" value="KAJ8682133.1"/>
    <property type="molecule type" value="Genomic_DNA"/>
</dbReference>
<organism evidence="1 2">
    <name type="scientific">Eretmocerus hayati</name>
    <dbReference type="NCBI Taxonomy" id="131215"/>
    <lineage>
        <taxon>Eukaryota</taxon>
        <taxon>Metazoa</taxon>
        <taxon>Ecdysozoa</taxon>
        <taxon>Arthropoda</taxon>
        <taxon>Hexapoda</taxon>
        <taxon>Insecta</taxon>
        <taxon>Pterygota</taxon>
        <taxon>Neoptera</taxon>
        <taxon>Endopterygota</taxon>
        <taxon>Hymenoptera</taxon>
        <taxon>Apocrita</taxon>
        <taxon>Proctotrupomorpha</taxon>
        <taxon>Chalcidoidea</taxon>
        <taxon>Aphelinidae</taxon>
        <taxon>Aphelininae</taxon>
        <taxon>Eretmocerus</taxon>
    </lineage>
</organism>
<protein>
    <submittedName>
        <fullName evidence="1">Uncharacterized protein</fullName>
    </submittedName>
</protein>
<gene>
    <name evidence="1" type="ORF">QAD02_017925</name>
</gene>
<comment type="caution">
    <text evidence="1">The sequence shown here is derived from an EMBL/GenBank/DDBJ whole genome shotgun (WGS) entry which is preliminary data.</text>
</comment>
<dbReference type="Proteomes" id="UP001239111">
    <property type="component" value="Chromosome 1"/>
</dbReference>